<dbReference type="Proteomes" id="UP000270499">
    <property type="component" value="Unassembled WGS sequence"/>
</dbReference>
<sequence length="274" mass="30198">MQWELPPAGFLSSEADELVPIVLQANERFFALAKDVNQLMMAMAQESLNTVHTSSMADDAVLVRLLMRAAGFYQGALLMAERGMYVECRAMARSVIEVSLAVAAMGGDKATFMQMLRDDHLKSRRNRYLTLHTHSTDPGTRKTLQTAIDQLEKSLSIMSPKAVAALGALEPAYFTYQVLSDDAGHVSATSLDHFIEPHEGRKYWNYKVGAGGPDEIAASLYYCLYGAIPVAVGVAELLKLEQFAGQINEVVDRFDKVPHPLEKNAQRGYSKPTP</sequence>
<evidence type="ECO:0000313" key="2">
    <source>
        <dbReference type="Proteomes" id="UP000270499"/>
    </source>
</evidence>
<protein>
    <submittedName>
        <fullName evidence="1">Uncharacterized protein</fullName>
    </submittedName>
</protein>
<dbReference type="EMBL" id="RBSW01000065">
    <property type="protein sequence ID" value="RMS85064.1"/>
    <property type="molecule type" value="Genomic_DNA"/>
</dbReference>
<name>A0A3M5GF20_PSESS</name>
<organism evidence="1 2">
    <name type="scientific">Pseudomonas savastanoi</name>
    <name type="common">Pseudomonas syringae pv. savastanoi</name>
    <dbReference type="NCBI Taxonomy" id="29438"/>
    <lineage>
        <taxon>Bacteria</taxon>
        <taxon>Pseudomonadati</taxon>
        <taxon>Pseudomonadota</taxon>
        <taxon>Gammaproteobacteria</taxon>
        <taxon>Pseudomonadales</taxon>
        <taxon>Pseudomonadaceae</taxon>
        <taxon>Pseudomonas</taxon>
    </lineage>
</organism>
<gene>
    <name evidence="1" type="ORF">ALP59_200027</name>
</gene>
<evidence type="ECO:0000313" key="1">
    <source>
        <dbReference type="EMBL" id="RMS85064.1"/>
    </source>
</evidence>
<dbReference type="InterPro" id="IPR043733">
    <property type="entry name" value="DUF5677"/>
</dbReference>
<reference evidence="1 2" key="1">
    <citation type="submission" date="2018-08" db="EMBL/GenBank/DDBJ databases">
        <title>Recombination of ecologically and evolutionarily significant loci maintains genetic cohesion in the Pseudomonas syringae species complex.</title>
        <authorList>
            <person name="Dillon M."/>
            <person name="Thakur S."/>
            <person name="Almeida R.N.D."/>
            <person name="Weir B.S."/>
            <person name="Guttman D.S."/>
        </authorList>
    </citation>
    <scope>NUCLEOTIDE SEQUENCE [LARGE SCALE GENOMIC DNA]</scope>
    <source>
        <strain evidence="1 2">ICMP 9421</strain>
    </source>
</reference>
<proteinExistence type="predicted"/>
<dbReference type="RefSeq" id="WP_103694679.1">
    <property type="nucleotide sequence ID" value="NZ_RBSW01000065.1"/>
</dbReference>
<accession>A0A3M5GF20</accession>
<comment type="caution">
    <text evidence="1">The sequence shown here is derived from an EMBL/GenBank/DDBJ whole genome shotgun (WGS) entry which is preliminary data.</text>
</comment>
<dbReference type="Pfam" id="PF18928">
    <property type="entry name" value="DUF5677"/>
    <property type="match status" value="1"/>
</dbReference>
<dbReference type="AlphaFoldDB" id="A0A3M5GF20"/>